<name>A0A2P5WC91_GOSBA</name>
<dbReference type="EMBL" id="KZ668189">
    <property type="protein sequence ID" value="PPR88698.1"/>
    <property type="molecule type" value="Genomic_DNA"/>
</dbReference>
<proteinExistence type="predicted"/>
<gene>
    <name evidence="1" type="ORF">GOBAR_AA31986</name>
</gene>
<organism evidence="1 2">
    <name type="scientific">Gossypium barbadense</name>
    <name type="common">Sea Island cotton</name>
    <name type="synonym">Hibiscus barbadensis</name>
    <dbReference type="NCBI Taxonomy" id="3634"/>
    <lineage>
        <taxon>Eukaryota</taxon>
        <taxon>Viridiplantae</taxon>
        <taxon>Streptophyta</taxon>
        <taxon>Embryophyta</taxon>
        <taxon>Tracheophyta</taxon>
        <taxon>Spermatophyta</taxon>
        <taxon>Magnoliopsida</taxon>
        <taxon>eudicotyledons</taxon>
        <taxon>Gunneridae</taxon>
        <taxon>Pentapetalae</taxon>
        <taxon>rosids</taxon>
        <taxon>malvids</taxon>
        <taxon>Malvales</taxon>
        <taxon>Malvaceae</taxon>
        <taxon>Malvoideae</taxon>
        <taxon>Gossypium</taxon>
    </lineage>
</organism>
<protein>
    <submittedName>
        <fullName evidence="1">Uncharacterized protein</fullName>
    </submittedName>
</protein>
<evidence type="ECO:0000313" key="1">
    <source>
        <dbReference type="EMBL" id="PPR88698.1"/>
    </source>
</evidence>
<dbReference type="AlphaFoldDB" id="A0A2P5WC91"/>
<reference evidence="1 2" key="1">
    <citation type="submission" date="2015-01" db="EMBL/GenBank/DDBJ databases">
        <title>Genome of allotetraploid Gossypium barbadense reveals genomic plasticity and fiber elongation in cotton evolution.</title>
        <authorList>
            <person name="Chen X."/>
            <person name="Liu X."/>
            <person name="Zhao B."/>
            <person name="Zheng H."/>
            <person name="Hu Y."/>
            <person name="Lu G."/>
            <person name="Yang C."/>
            <person name="Chen J."/>
            <person name="Shan C."/>
            <person name="Zhang L."/>
            <person name="Zhou Y."/>
            <person name="Wang L."/>
            <person name="Guo W."/>
            <person name="Bai Y."/>
            <person name="Ruan J."/>
            <person name="Shangguan X."/>
            <person name="Mao Y."/>
            <person name="Jiang J."/>
            <person name="Zhu Y."/>
            <person name="Lei J."/>
            <person name="Kang H."/>
            <person name="Chen S."/>
            <person name="He X."/>
            <person name="Wang R."/>
            <person name="Wang Y."/>
            <person name="Chen J."/>
            <person name="Wang L."/>
            <person name="Yu S."/>
            <person name="Wang B."/>
            <person name="Wei J."/>
            <person name="Song S."/>
            <person name="Lu X."/>
            <person name="Gao Z."/>
            <person name="Gu W."/>
            <person name="Deng X."/>
            <person name="Ma D."/>
            <person name="Wang S."/>
            <person name="Liang W."/>
            <person name="Fang L."/>
            <person name="Cai C."/>
            <person name="Zhu X."/>
            <person name="Zhou B."/>
            <person name="Zhang Y."/>
            <person name="Chen Z."/>
            <person name="Xu S."/>
            <person name="Zhu R."/>
            <person name="Wang S."/>
            <person name="Zhang T."/>
            <person name="Zhao G."/>
        </authorList>
    </citation>
    <scope>NUCLEOTIDE SEQUENCE [LARGE SCALE GENOMIC DNA]</scope>
    <source>
        <strain evidence="2">cv. Xinhai21</strain>
        <tissue evidence="1">Leaf</tissue>
    </source>
</reference>
<dbReference type="Proteomes" id="UP000239757">
    <property type="component" value="Unassembled WGS sequence"/>
</dbReference>
<evidence type="ECO:0000313" key="2">
    <source>
        <dbReference type="Proteomes" id="UP000239757"/>
    </source>
</evidence>
<sequence>MRKTSPCVPTTSTENVLRATGQALRLFHERIIDCSDSRISSPRHEIPCVYAPTLTGYRLCYTTVPRTGRLSPSSSRSHCGSHSYSRSRRIDDCNSVKVSTIVGWAAVYTAVPWRVDVETTYRCLPGPWCAAVSESSVDVDTSVHNIATS</sequence>
<accession>A0A2P5WC91</accession>